<keyword evidence="3" id="KW-1185">Reference proteome</keyword>
<dbReference type="NCBIfam" id="TIGR00268">
    <property type="entry name" value="ATP-dependent sacrificial sulfur transferase LarE"/>
    <property type="match status" value="1"/>
</dbReference>
<reference evidence="2 3" key="1">
    <citation type="submission" date="2021-03" db="EMBL/GenBank/DDBJ databases">
        <title>Genomic Encyclopedia of Type Strains, Phase IV (KMG-IV): sequencing the most valuable type-strain genomes for metagenomic binning, comparative biology and taxonomic classification.</title>
        <authorList>
            <person name="Goeker M."/>
        </authorList>
    </citation>
    <scope>NUCLEOTIDE SEQUENCE [LARGE SCALE GENOMIC DNA]</scope>
    <source>
        <strain evidence="2 3">DSM 27563</strain>
    </source>
</reference>
<dbReference type="CDD" id="cd01990">
    <property type="entry name" value="LarE-like"/>
    <property type="match status" value="1"/>
</dbReference>
<feature type="domain" description="tRNA(Ile)-lysidine/2-thiocytidine synthase N-terminal" evidence="1">
    <location>
        <begin position="18"/>
        <end position="94"/>
    </location>
</feature>
<organism evidence="2 3">
    <name type="scientific">Peptoniphilus stercorisuis</name>
    <dbReference type="NCBI Taxonomy" id="1436965"/>
    <lineage>
        <taxon>Bacteria</taxon>
        <taxon>Bacillati</taxon>
        <taxon>Bacillota</taxon>
        <taxon>Tissierellia</taxon>
        <taxon>Tissierellales</taxon>
        <taxon>Peptoniphilaceae</taxon>
        <taxon>Peptoniphilus</taxon>
    </lineage>
</organism>
<comment type="caution">
    <text evidence="2">The sequence shown here is derived from an EMBL/GenBank/DDBJ whole genome shotgun (WGS) entry which is preliminary data.</text>
</comment>
<dbReference type="Proteomes" id="UP001519306">
    <property type="component" value="Unassembled WGS sequence"/>
</dbReference>
<dbReference type="RefSeq" id="WP_210060887.1">
    <property type="nucleotide sequence ID" value="NZ_JAGGLJ010000009.1"/>
</dbReference>
<dbReference type="Gene3D" id="3.40.50.620">
    <property type="entry name" value="HUPs"/>
    <property type="match status" value="1"/>
</dbReference>
<name>A0ABS4KCU7_9FIRM</name>
<sequence>MKEEKLRGFISSLVDDGIVVAFSGGVDSTLVLKIAKEEAEKKNKEIIAATFETFLSPSGDLEITRKLAKDYNVKHIEKYIDQTENENVLMNRKNRCFYCKREIFSKALEIAEKNNMKYVLDGTNLSDLNVYRPGLKALEELEIISPLKECGFEKSDVRDLAKKLNISVAKRPSAPCLATRFPYDEKLPLDKFEIIDKGEEILKNYGFDVCRIRLYKDITRIEILEENFLKFIENREDIIRDLKNLGFKYINLDIEGFRSGSMDEEINE</sequence>
<evidence type="ECO:0000259" key="1">
    <source>
        <dbReference type="Pfam" id="PF01171"/>
    </source>
</evidence>
<dbReference type="PANTHER" id="PTHR43169:SF2">
    <property type="entry name" value="NAD_GMP SYNTHASE DOMAIN-CONTAINING PROTEIN"/>
    <property type="match status" value="1"/>
</dbReference>
<dbReference type="InterPro" id="IPR052188">
    <property type="entry name" value="Ni-pincer_cofactor_biosynth"/>
</dbReference>
<dbReference type="InterPro" id="IPR005232">
    <property type="entry name" value="LarE"/>
</dbReference>
<dbReference type="EMBL" id="JAGGLJ010000009">
    <property type="protein sequence ID" value="MBP2025598.1"/>
    <property type="molecule type" value="Genomic_DNA"/>
</dbReference>
<proteinExistence type="predicted"/>
<protein>
    <recommendedName>
        <fullName evidence="1">tRNA(Ile)-lysidine/2-thiocytidine synthase N-terminal domain-containing protein</fullName>
    </recommendedName>
</protein>
<dbReference type="Pfam" id="PF01171">
    <property type="entry name" value="ATP_bind_3"/>
    <property type="match status" value="1"/>
</dbReference>
<accession>A0ABS4KCU7</accession>
<dbReference type="InterPro" id="IPR014729">
    <property type="entry name" value="Rossmann-like_a/b/a_fold"/>
</dbReference>
<evidence type="ECO:0000313" key="3">
    <source>
        <dbReference type="Proteomes" id="UP001519306"/>
    </source>
</evidence>
<dbReference type="PANTHER" id="PTHR43169">
    <property type="entry name" value="EXSB FAMILY PROTEIN"/>
    <property type="match status" value="1"/>
</dbReference>
<dbReference type="SUPFAM" id="SSF52402">
    <property type="entry name" value="Adenine nucleotide alpha hydrolases-like"/>
    <property type="match status" value="1"/>
</dbReference>
<dbReference type="InterPro" id="IPR011063">
    <property type="entry name" value="TilS/TtcA_N"/>
</dbReference>
<evidence type="ECO:0000313" key="2">
    <source>
        <dbReference type="EMBL" id="MBP2025598.1"/>
    </source>
</evidence>
<gene>
    <name evidence="2" type="ORF">J2Z71_001141</name>
</gene>
<dbReference type="PIRSF" id="PIRSF006661">
    <property type="entry name" value="PP-lp_UCP006661"/>
    <property type="match status" value="1"/>
</dbReference>